<dbReference type="HOGENOM" id="CLU_3363293_0_0_10"/>
<gene>
    <name evidence="1" type="ORF">HMPREF9447_02636</name>
</gene>
<reference evidence="1 2" key="1">
    <citation type="submission" date="2012-09" db="EMBL/GenBank/DDBJ databases">
        <title>The Genome Sequence of Bacteroides oleiciplenus YIT 12058.</title>
        <authorList>
            <consortium name="The Broad Institute Genome Sequencing Platform"/>
            <person name="Earl A."/>
            <person name="Ward D."/>
            <person name="Feldgarden M."/>
            <person name="Gevers D."/>
            <person name="Morotomi M."/>
            <person name="Walker B."/>
            <person name="Young S.K."/>
            <person name="Zeng Q."/>
            <person name="Gargeya S."/>
            <person name="Fitzgerald M."/>
            <person name="Haas B."/>
            <person name="Abouelleil A."/>
            <person name="Alvarado L."/>
            <person name="Arachchi H.M."/>
            <person name="Berlin A.M."/>
            <person name="Chapman S.B."/>
            <person name="Goldberg J."/>
            <person name="Griggs A."/>
            <person name="Gujja S."/>
            <person name="Hansen M."/>
            <person name="Howarth C."/>
            <person name="Imamovic A."/>
            <person name="Larimer J."/>
            <person name="McCowen C."/>
            <person name="Montmayeur A."/>
            <person name="Murphy C."/>
            <person name="Neiman D."/>
            <person name="Pearson M."/>
            <person name="Priest M."/>
            <person name="Roberts A."/>
            <person name="Saif S."/>
            <person name="Shea T."/>
            <person name="Sisk P."/>
            <person name="Sykes S."/>
            <person name="Wortman J."/>
            <person name="Nusbaum C."/>
            <person name="Birren B."/>
        </authorList>
    </citation>
    <scope>NUCLEOTIDE SEQUENCE [LARGE SCALE GENOMIC DNA]</scope>
    <source>
        <strain evidence="1 2">YIT 12058</strain>
    </source>
</reference>
<dbReference type="AlphaFoldDB" id="K9E302"/>
<name>K9E302_9BACE</name>
<proteinExistence type="predicted"/>
<evidence type="ECO:0000313" key="2">
    <source>
        <dbReference type="Proteomes" id="UP000009872"/>
    </source>
</evidence>
<keyword evidence="2" id="KW-1185">Reference proteome</keyword>
<sequence length="35" mass="4004">MPNKKGCNQNVSYLLPILKFAAKRMKRYVSTFAAN</sequence>
<dbReference type="STRING" id="742727.HMPREF9447_02636"/>
<evidence type="ECO:0000313" key="1">
    <source>
        <dbReference type="EMBL" id="EKU90126.1"/>
    </source>
</evidence>
<comment type="caution">
    <text evidence="1">The sequence shown here is derived from an EMBL/GenBank/DDBJ whole genome shotgun (WGS) entry which is preliminary data.</text>
</comment>
<accession>K9E302</accession>
<organism evidence="1 2">
    <name type="scientific">Bacteroides oleiciplenus YIT 12058</name>
    <dbReference type="NCBI Taxonomy" id="742727"/>
    <lineage>
        <taxon>Bacteria</taxon>
        <taxon>Pseudomonadati</taxon>
        <taxon>Bacteroidota</taxon>
        <taxon>Bacteroidia</taxon>
        <taxon>Bacteroidales</taxon>
        <taxon>Bacteroidaceae</taxon>
        <taxon>Bacteroides</taxon>
    </lineage>
</organism>
<protein>
    <submittedName>
        <fullName evidence="1">Uncharacterized protein</fullName>
    </submittedName>
</protein>
<dbReference type="EMBL" id="ADLF01000010">
    <property type="protein sequence ID" value="EKU90126.1"/>
    <property type="molecule type" value="Genomic_DNA"/>
</dbReference>
<dbReference type="Proteomes" id="UP000009872">
    <property type="component" value="Unassembled WGS sequence"/>
</dbReference>